<dbReference type="RefSeq" id="WP_121345478.1">
    <property type="nucleotide sequence ID" value="NZ_RBLG01000002.1"/>
</dbReference>
<dbReference type="PANTHER" id="PTHR12843:SF5">
    <property type="entry name" value="EEF1A LYSINE METHYLTRANSFERASE 2"/>
    <property type="match status" value="1"/>
</dbReference>
<reference evidence="2 3" key="1">
    <citation type="submission" date="2018-10" db="EMBL/GenBank/DDBJ databases">
        <title>Genomic Encyclopedia of Archaeal and Bacterial Type Strains, Phase II (KMG-II): from individual species to whole genera.</title>
        <authorList>
            <person name="Goeker M."/>
        </authorList>
    </citation>
    <scope>NUCLEOTIDE SEQUENCE [LARGE SCALE GENOMIC DNA]</scope>
    <source>
        <strain evidence="2 3">DSM 19839</strain>
    </source>
</reference>
<evidence type="ECO:0000259" key="1">
    <source>
        <dbReference type="Pfam" id="PF08242"/>
    </source>
</evidence>
<dbReference type="Pfam" id="PF08242">
    <property type="entry name" value="Methyltransf_12"/>
    <property type="match status" value="1"/>
</dbReference>
<dbReference type="PANTHER" id="PTHR12843">
    <property type="entry name" value="PROTEIN-LYSINE N-METHYLTRANSFERASE METTL10"/>
    <property type="match status" value="1"/>
</dbReference>
<name>A0A495PV82_9FLAO</name>
<dbReference type="GO" id="GO:0008168">
    <property type="term" value="F:methyltransferase activity"/>
    <property type="evidence" value="ECO:0007669"/>
    <property type="project" value="UniProtKB-KW"/>
</dbReference>
<evidence type="ECO:0000313" key="3">
    <source>
        <dbReference type="Proteomes" id="UP000276282"/>
    </source>
</evidence>
<keyword evidence="2" id="KW-0808">Transferase</keyword>
<dbReference type="OrthoDB" id="9788660at2"/>
<dbReference type="InterPro" id="IPR029063">
    <property type="entry name" value="SAM-dependent_MTases_sf"/>
</dbReference>
<dbReference type="InterPro" id="IPR013217">
    <property type="entry name" value="Methyltransf_12"/>
</dbReference>
<dbReference type="SUPFAM" id="SSF53335">
    <property type="entry name" value="S-adenosyl-L-methionine-dependent methyltransferases"/>
    <property type="match status" value="1"/>
</dbReference>
<dbReference type="EMBL" id="RBLG01000002">
    <property type="protein sequence ID" value="RKS53378.1"/>
    <property type="molecule type" value="Genomic_DNA"/>
</dbReference>
<gene>
    <name evidence="2" type="ORF">BC962_1628</name>
</gene>
<dbReference type="AlphaFoldDB" id="A0A495PV82"/>
<proteinExistence type="predicted"/>
<dbReference type="Gene3D" id="3.40.50.150">
    <property type="entry name" value="Vaccinia Virus protein VP39"/>
    <property type="match status" value="1"/>
</dbReference>
<feature type="domain" description="Methyltransferase type 12" evidence="1">
    <location>
        <begin position="49"/>
        <end position="145"/>
    </location>
</feature>
<keyword evidence="2" id="KW-0489">Methyltransferase</keyword>
<sequence>MDHVESKKKHWETIYNTKKLQEVSWYQPVPVTSLNSINATQLAKDSQIIDIGGGDSFLADNLLSLGYTNVNVLDISENAINRAKERLGQKADDVTWIVSDITTFKPSISYDLWHDRAAFHFLTSEEDIRKYLDTMQQAIKPNGFLILGTFSENGPTKCSGIEIKQYSIEQLKAVIPNTFTFIEGKNIDHPTPSGSLQNFTFCKFQKK</sequence>
<evidence type="ECO:0000313" key="2">
    <source>
        <dbReference type="EMBL" id="RKS53378.1"/>
    </source>
</evidence>
<comment type="caution">
    <text evidence="2">The sequence shown here is derived from an EMBL/GenBank/DDBJ whole genome shotgun (WGS) entry which is preliminary data.</text>
</comment>
<dbReference type="Proteomes" id="UP000276282">
    <property type="component" value="Unassembled WGS sequence"/>
</dbReference>
<organism evidence="2 3">
    <name type="scientific">Gillisia mitskevichiae</name>
    <dbReference type="NCBI Taxonomy" id="270921"/>
    <lineage>
        <taxon>Bacteria</taxon>
        <taxon>Pseudomonadati</taxon>
        <taxon>Bacteroidota</taxon>
        <taxon>Flavobacteriia</taxon>
        <taxon>Flavobacteriales</taxon>
        <taxon>Flavobacteriaceae</taxon>
        <taxon>Gillisia</taxon>
    </lineage>
</organism>
<keyword evidence="3" id="KW-1185">Reference proteome</keyword>
<protein>
    <submittedName>
        <fullName evidence="2">Methyltransferase family protein</fullName>
    </submittedName>
</protein>
<dbReference type="CDD" id="cd02440">
    <property type="entry name" value="AdoMet_MTases"/>
    <property type="match status" value="1"/>
</dbReference>
<accession>A0A495PV82</accession>
<dbReference type="GO" id="GO:0032259">
    <property type="term" value="P:methylation"/>
    <property type="evidence" value="ECO:0007669"/>
    <property type="project" value="UniProtKB-KW"/>
</dbReference>